<organism evidence="13 14">
    <name type="scientific">Ovis ammon polii</name>
    <dbReference type="NCBI Taxonomy" id="230172"/>
    <lineage>
        <taxon>Eukaryota</taxon>
        <taxon>Metazoa</taxon>
        <taxon>Chordata</taxon>
        <taxon>Craniata</taxon>
        <taxon>Vertebrata</taxon>
        <taxon>Euteleostomi</taxon>
        <taxon>Mammalia</taxon>
        <taxon>Eutheria</taxon>
        <taxon>Laurasiatheria</taxon>
        <taxon>Artiodactyla</taxon>
        <taxon>Ruminantia</taxon>
        <taxon>Pecora</taxon>
        <taxon>Bovidae</taxon>
        <taxon>Caprinae</taxon>
        <taxon>Ovis</taxon>
    </lineage>
</organism>
<comment type="similarity">
    <text evidence="3 11">Belongs to the cytochrome P450 family.</text>
</comment>
<evidence type="ECO:0000256" key="5">
    <source>
        <dbReference type="ARBA" id="ARBA00022723"/>
    </source>
</evidence>
<dbReference type="FunFam" id="1.10.630.10:FF:000004">
    <property type="entry name" value="cytochrome P450 2D15 isoform X1"/>
    <property type="match status" value="1"/>
</dbReference>
<keyword evidence="14" id="KW-1185">Reference proteome</keyword>
<dbReference type="GO" id="GO:0005506">
    <property type="term" value="F:iron ion binding"/>
    <property type="evidence" value="ECO:0007669"/>
    <property type="project" value="UniProtKB-UniRule"/>
</dbReference>
<dbReference type="PROSITE" id="PS00086">
    <property type="entry name" value="CYTOCHROME_P450"/>
    <property type="match status" value="1"/>
</dbReference>
<evidence type="ECO:0000256" key="3">
    <source>
        <dbReference type="ARBA" id="ARBA00010617"/>
    </source>
</evidence>
<sequence>MGLLSGDMLGPLAVAVLIFLLLLDLMHRRSRWAPRYPPGPTPLPVLGNLLQMDFEDPRLSFNQLRRRFGNVFSLQQGWTPVVVLNGLAAVREALVDCNQDTSDRPPPAVYQHVGYGPRAEGKWRGQATSLQAEAGSRTFGVILARYGKAWREQRRFSLSTLRNFGLGKKSLEQWVTEEASCLCAAFADQAGRPFSPKDLLNKAVSNVIASLTFGFRFEYNDPRIFKLLDMMEDMLKEESGLVRQVVEAVPVILRIPGLAAKVFPGLKAFMALIDELITEQKMTRDPTQPPRHLTDAFLDEVKEAKGNPESSFNDENLRLVVVDLFTARMVTTSTTLAWALLLMILHPDVQRRVQQEIDEVIGKVRRPEMGDQAFMPFTVAVVHEVQRFADIIPLGLPHMTSCDIEVQGFHIPKVGLRLSQPRLLTTYHLVAAVNVAMCGQDWNPSHPILMAKGTTLITNLSSVLKDETVWKKPFRFHPEHFLDAQGRFVKQEAFKPFSAGRRACLGEPLARMELFLFFTSLLQHFSFSVPAGQPRPSDHGVFTALVTPAPYECCAVPL</sequence>
<dbReference type="CDD" id="cd20663">
    <property type="entry name" value="CYP2D"/>
    <property type="match status" value="1"/>
</dbReference>
<feature type="binding site" description="axial binding residue" evidence="10">
    <location>
        <position position="504"/>
    </location>
    <ligand>
        <name>heme</name>
        <dbReference type="ChEBI" id="CHEBI:30413"/>
    </ligand>
    <ligandPart>
        <name>Fe</name>
        <dbReference type="ChEBI" id="CHEBI:18248"/>
    </ligandPart>
</feature>
<keyword evidence="9" id="KW-0472">Membrane</keyword>
<keyword evidence="6 11" id="KW-0560">Oxidoreductase</keyword>
<evidence type="ECO:0000256" key="10">
    <source>
        <dbReference type="PIRSR" id="PIRSR602401-1"/>
    </source>
</evidence>
<dbReference type="InterPro" id="IPR001128">
    <property type="entry name" value="Cyt_P450"/>
</dbReference>
<keyword evidence="4 10" id="KW-0349">Heme</keyword>
<protein>
    <recommendedName>
        <fullName evidence="12">Cytochrome P450</fullName>
        <ecNumber evidence="12">1.14.14.-</ecNumber>
    </recommendedName>
</protein>
<evidence type="ECO:0000256" key="4">
    <source>
        <dbReference type="ARBA" id="ARBA00022617"/>
    </source>
</evidence>
<evidence type="ECO:0000256" key="9">
    <source>
        <dbReference type="ARBA" id="ARBA00023136"/>
    </source>
</evidence>
<comment type="function">
    <text evidence="12">Cytochromes P450 are a group of heme-thiolate monooxygenases. In liver microsomes, this enzyme is involved in an NADPH-dependent electron transport pathway. It oxidizes a variety of structurally unrelated compounds, including steroids, fatty acids, and xenobiotics.</text>
</comment>
<evidence type="ECO:0000256" key="6">
    <source>
        <dbReference type="ARBA" id="ARBA00023002"/>
    </source>
</evidence>
<dbReference type="GO" id="GO:0016712">
    <property type="term" value="F:oxidoreductase activity, acting on paired donors, with incorporation or reduction of molecular oxygen, reduced flavin or flavoprotein as one donor, and incorporation of one atom of oxygen"/>
    <property type="evidence" value="ECO:0007669"/>
    <property type="project" value="InterPro"/>
</dbReference>
<keyword evidence="8 11" id="KW-0503">Monooxygenase</keyword>
<evidence type="ECO:0000256" key="11">
    <source>
        <dbReference type="RuleBase" id="RU000461"/>
    </source>
</evidence>
<dbReference type="PRINTS" id="PR01686">
    <property type="entry name" value="EP450ICYP2D"/>
</dbReference>
<dbReference type="Proteomes" id="UP001214576">
    <property type="component" value="Unassembled WGS sequence"/>
</dbReference>
<comment type="subcellular location">
    <subcellularLocation>
        <location evidence="12">Endoplasmic reticulum membrane</location>
    </subcellularLocation>
    <subcellularLocation>
        <location evidence="12">Microsome membrane</location>
    </subcellularLocation>
    <subcellularLocation>
        <location evidence="2">Membrane</location>
    </subcellularLocation>
</comment>
<dbReference type="InterPro" id="IPR002401">
    <property type="entry name" value="Cyt_P450_E_grp-I"/>
</dbReference>
<keyword evidence="7 10" id="KW-0408">Iron</keyword>
<dbReference type="InterPro" id="IPR050182">
    <property type="entry name" value="Cytochrome_P450_fam2"/>
</dbReference>
<reference evidence="13" key="1">
    <citation type="submission" date="2022-03" db="EMBL/GenBank/DDBJ databases">
        <title>Genomic analyses of argali, domestic sheep and their hybrids provide insights into chromosomal evolution, heterosis and genetic basis of agronomic traits.</title>
        <authorList>
            <person name="Li M."/>
        </authorList>
    </citation>
    <scope>NUCLEOTIDE SEQUENCE</scope>
    <source>
        <strain evidence="13">CAU-MHL-2022a</strain>
        <tissue evidence="13">Skin</tissue>
    </source>
</reference>
<dbReference type="InterPro" id="IPR017972">
    <property type="entry name" value="Cyt_P450_CS"/>
</dbReference>
<proteinExistence type="inferred from homology"/>
<dbReference type="InterPro" id="IPR036396">
    <property type="entry name" value="Cyt_P450_sf"/>
</dbReference>
<dbReference type="PRINTS" id="PR00385">
    <property type="entry name" value="P450"/>
</dbReference>
<evidence type="ECO:0000256" key="12">
    <source>
        <dbReference type="RuleBase" id="RU368047"/>
    </source>
</evidence>
<evidence type="ECO:0000313" key="14">
    <source>
        <dbReference type="Proteomes" id="UP001214576"/>
    </source>
</evidence>
<dbReference type="Gene3D" id="1.10.630.10">
    <property type="entry name" value="Cytochrome P450"/>
    <property type="match status" value="1"/>
</dbReference>
<dbReference type="GO" id="GO:0006805">
    <property type="term" value="P:xenobiotic metabolic process"/>
    <property type="evidence" value="ECO:0007669"/>
    <property type="project" value="TreeGrafter"/>
</dbReference>
<dbReference type="GO" id="GO:0005789">
    <property type="term" value="C:endoplasmic reticulum membrane"/>
    <property type="evidence" value="ECO:0007669"/>
    <property type="project" value="UniProtKB-SubCell"/>
</dbReference>
<dbReference type="PRINTS" id="PR00463">
    <property type="entry name" value="EP450I"/>
</dbReference>
<dbReference type="AlphaFoldDB" id="A0AAD4UEP0"/>
<dbReference type="SUPFAM" id="SSF48264">
    <property type="entry name" value="Cytochrome P450"/>
    <property type="match status" value="1"/>
</dbReference>
<name>A0AAD4UEP0_OVIAM</name>
<dbReference type="InterPro" id="IPR008069">
    <property type="entry name" value="Cyt_P450_E_grp-I_CYP2D-like"/>
</dbReference>
<evidence type="ECO:0000256" key="2">
    <source>
        <dbReference type="ARBA" id="ARBA00004370"/>
    </source>
</evidence>
<dbReference type="GO" id="GO:0019369">
    <property type="term" value="P:arachidonate metabolic process"/>
    <property type="evidence" value="ECO:0007669"/>
    <property type="project" value="TreeGrafter"/>
</dbReference>
<dbReference type="PANTHER" id="PTHR24300">
    <property type="entry name" value="CYTOCHROME P450 508A4-RELATED"/>
    <property type="match status" value="1"/>
</dbReference>
<gene>
    <name evidence="13" type="ORF">MG293_002378</name>
</gene>
<dbReference type="EMBL" id="JAKZEL010000002">
    <property type="protein sequence ID" value="KAI4545823.1"/>
    <property type="molecule type" value="Genomic_DNA"/>
</dbReference>
<comment type="cofactor">
    <cofactor evidence="1 10 12">
        <name>heme</name>
        <dbReference type="ChEBI" id="CHEBI:30413"/>
    </cofactor>
</comment>
<dbReference type="Pfam" id="PF00067">
    <property type="entry name" value="p450"/>
    <property type="match status" value="3"/>
</dbReference>
<evidence type="ECO:0000256" key="8">
    <source>
        <dbReference type="ARBA" id="ARBA00023033"/>
    </source>
</evidence>
<evidence type="ECO:0000256" key="7">
    <source>
        <dbReference type="ARBA" id="ARBA00023004"/>
    </source>
</evidence>
<keyword evidence="5 10" id="KW-0479">Metal-binding</keyword>
<accession>A0AAD4UEP0</accession>
<evidence type="ECO:0000313" key="13">
    <source>
        <dbReference type="EMBL" id="KAI4545823.1"/>
    </source>
</evidence>
<comment type="caution">
    <text evidence="13">The sequence shown here is derived from an EMBL/GenBank/DDBJ whole genome shotgun (WGS) entry which is preliminary data.</text>
</comment>
<dbReference type="EC" id="1.14.14.-" evidence="12"/>
<dbReference type="GO" id="GO:0020037">
    <property type="term" value="F:heme binding"/>
    <property type="evidence" value="ECO:0007669"/>
    <property type="project" value="UniProtKB-UniRule"/>
</dbReference>
<dbReference type="PANTHER" id="PTHR24300:SF1">
    <property type="entry name" value="CYTOCHROME P450 2D6-RELATED"/>
    <property type="match status" value="1"/>
</dbReference>
<evidence type="ECO:0000256" key="1">
    <source>
        <dbReference type="ARBA" id="ARBA00001971"/>
    </source>
</evidence>